<keyword evidence="2" id="KW-1185">Reference proteome</keyword>
<evidence type="ECO:0000313" key="2">
    <source>
        <dbReference type="Proteomes" id="UP000602057"/>
    </source>
</evidence>
<name>A0A8J6QAF7_9FLAO</name>
<reference evidence="1" key="2">
    <citation type="submission" date="2020-09" db="EMBL/GenBank/DDBJ databases">
        <authorList>
            <person name="Wu Z."/>
        </authorList>
    </citation>
    <scope>NUCLEOTIDE SEQUENCE</scope>
    <source>
        <strain evidence="1">SC17</strain>
    </source>
</reference>
<sequence>VVTNGTEADYEQLKDVFNAHGVEYSQFEGLPYDENDATITQFITYVRCVN</sequence>
<reference evidence="1" key="1">
    <citation type="journal article" date="2013" name="Int. J. Syst. Evol. Microbiol.">
        <title>Aestuariibaculum suncheonense gen. nov., sp. nov., a marine bacterium of the family Flavobacteriaceae isolated from a tidal flat and emended descriptions of the genera Gaetbulibacter and Tamlana.</title>
        <authorList>
            <person name="Jeong S.H."/>
            <person name="Park M.S."/>
            <person name="Jin H.M."/>
            <person name="Lee K."/>
            <person name="Park W."/>
            <person name="Jeon C.O."/>
        </authorList>
    </citation>
    <scope>NUCLEOTIDE SEQUENCE</scope>
    <source>
        <strain evidence="1">SC17</strain>
    </source>
</reference>
<dbReference type="AlphaFoldDB" id="A0A8J6QAF7"/>
<accession>A0A8J6QAF7</accession>
<protein>
    <submittedName>
        <fullName evidence="1">Uncharacterized protein</fullName>
    </submittedName>
</protein>
<dbReference type="EMBL" id="JACVXC010000053">
    <property type="protein sequence ID" value="MBD0837068.1"/>
    <property type="molecule type" value="Genomic_DNA"/>
</dbReference>
<dbReference type="Proteomes" id="UP000602057">
    <property type="component" value="Unassembled WGS sequence"/>
</dbReference>
<gene>
    <name evidence="1" type="ORF">ICJ84_16700</name>
</gene>
<feature type="non-terminal residue" evidence="1">
    <location>
        <position position="1"/>
    </location>
</feature>
<proteinExistence type="predicted"/>
<evidence type="ECO:0000313" key="1">
    <source>
        <dbReference type="EMBL" id="MBD0837068.1"/>
    </source>
</evidence>
<comment type="caution">
    <text evidence="1">The sequence shown here is derived from an EMBL/GenBank/DDBJ whole genome shotgun (WGS) entry which is preliminary data.</text>
</comment>
<organism evidence="1 2">
    <name type="scientific">Aestuariibaculum suncheonense</name>
    <dbReference type="NCBI Taxonomy" id="1028745"/>
    <lineage>
        <taxon>Bacteria</taxon>
        <taxon>Pseudomonadati</taxon>
        <taxon>Bacteroidota</taxon>
        <taxon>Flavobacteriia</taxon>
        <taxon>Flavobacteriales</taxon>
        <taxon>Flavobacteriaceae</taxon>
    </lineage>
</organism>